<keyword evidence="3" id="KW-1185">Reference proteome</keyword>
<proteinExistence type="predicted"/>
<evidence type="ECO:0000313" key="3">
    <source>
        <dbReference type="Proteomes" id="UP000017836"/>
    </source>
</evidence>
<evidence type="ECO:0000256" key="1">
    <source>
        <dbReference type="SAM" id="Phobius"/>
    </source>
</evidence>
<keyword evidence="1" id="KW-0472">Membrane</keyword>
<dbReference type="Gramene" id="ERN10131">
    <property type="protein sequence ID" value="ERN10131"/>
    <property type="gene ID" value="AMTR_s00169p00043250"/>
</dbReference>
<dbReference type="Proteomes" id="UP000017836">
    <property type="component" value="Unassembled WGS sequence"/>
</dbReference>
<keyword evidence="1" id="KW-1133">Transmembrane helix</keyword>
<dbReference type="HOGENOM" id="CLU_2457820_0_0_1"/>
<dbReference type="EMBL" id="KI392972">
    <property type="protein sequence ID" value="ERN10131.1"/>
    <property type="molecule type" value="Genomic_DNA"/>
</dbReference>
<keyword evidence="1" id="KW-0812">Transmembrane</keyword>
<feature type="transmembrane region" description="Helical" evidence="1">
    <location>
        <begin position="26"/>
        <end position="47"/>
    </location>
</feature>
<evidence type="ECO:0000313" key="2">
    <source>
        <dbReference type="EMBL" id="ERN10131.1"/>
    </source>
</evidence>
<sequence>MGLLDFLLILHSAKPEAFEERKSLKMATLGSIVALTLAFLGYLWISVPPALRWVVWVACAITVLSAVGMRFLCRSLTESVEVQTCKALD</sequence>
<accession>W1PQZ6</accession>
<dbReference type="AlphaFoldDB" id="W1PQZ6"/>
<protein>
    <submittedName>
        <fullName evidence="2">Uncharacterized protein</fullName>
    </submittedName>
</protein>
<organism evidence="2 3">
    <name type="scientific">Amborella trichopoda</name>
    <dbReference type="NCBI Taxonomy" id="13333"/>
    <lineage>
        <taxon>Eukaryota</taxon>
        <taxon>Viridiplantae</taxon>
        <taxon>Streptophyta</taxon>
        <taxon>Embryophyta</taxon>
        <taxon>Tracheophyta</taxon>
        <taxon>Spermatophyta</taxon>
        <taxon>Magnoliopsida</taxon>
        <taxon>Amborellales</taxon>
        <taxon>Amborellaceae</taxon>
        <taxon>Amborella</taxon>
    </lineage>
</organism>
<name>W1PQZ6_AMBTC</name>
<gene>
    <name evidence="2" type="ORF">AMTR_s00169p00043250</name>
</gene>
<feature type="transmembrane region" description="Helical" evidence="1">
    <location>
        <begin position="53"/>
        <end position="73"/>
    </location>
</feature>
<reference evidence="3" key="1">
    <citation type="journal article" date="2013" name="Science">
        <title>The Amborella genome and the evolution of flowering plants.</title>
        <authorList>
            <consortium name="Amborella Genome Project"/>
        </authorList>
    </citation>
    <scope>NUCLEOTIDE SEQUENCE [LARGE SCALE GENOMIC DNA]</scope>
</reference>